<evidence type="ECO:0000313" key="8">
    <source>
        <dbReference type="Proteomes" id="UP000501053"/>
    </source>
</evidence>
<reference evidence="4 5" key="2">
    <citation type="submission" date="2016-11" db="EMBL/GenBank/DDBJ databases">
        <authorList>
            <person name="Jaros S."/>
            <person name="Januszkiewicz K."/>
            <person name="Wedrychowicz H."/>
        </authorList>
    </citation>
    <scope>NUCLEOTIDE SEQUENCE [LARGE SCALE GENOMIC DNA]</scope>
    <source>
        <strain evidence="4 5">ACAM 239</strain>
    </source>
</reference>
<dbReference type="GeneID" id="97277818"/>
<sequence>MSQDVLSEQQRYLAQLLEAIQRCAWFLHQSRKKVTWPLDGDWLADHKKDVDLFETLAAINERFAKLQDSIASAMRHSALLAGESTDSFLKVLSLFEKQGVVDATSDWQRCRAIRNIAAHDYSTHYAQIAEHFNLLNELADVLLVTSKRLVTWSAEQLGIFPATQDFSNEFDTVFQTSL</sequence>
<dbReference type="Proteomes" id="UP000185024">
    <property type="component" value="Unassembled WGS sequence"/>
</dbReference>
<evidence type="ECO:0000313" key="6">
    <source>
        <dbReference type="Proteomes" id="UP000199493"/>
    </source>
</evidence>
<dbReference type="EMBL" id="CP024621">
    <property type="protein sequence ID" value="QHD50537.1"/>
    <property type="molecule type" value="Genomic_DNA"/>
</dbReference>
<dbReference type="RefSeq" id="WP_054641496.1">
    <property type="nucleotide sequence ID" value="NZ_AP022869.1"/>
</dbReference>
<reference evidence="1 8" key="4">
    <citation type="submission" date="2020-03" db="EMBL/GenBank/DDBJ databases">
        <title>Complete Genome Sequence of Halomonas meridiana strain Eplume2, isolated from hydrothermal-plume in the north east Pacific Ocean.</title>
        <authorList>
            <person name="Kurihara Y."/>
            <person name="Kawai S."/>
            <person name="Sakai A."/>
            <person name="Galipon J."/>
            <person name="Arakawa K."/>
        </authorList>
    </citation>
    <scope>NUCLEOTIDE SEQUENCE [LARGE SCALE GENOMIC DNA]</scope>
    <source>
        <strain evidence="1 8">Eplume2</strain>
    </source>
</reference>
<gene>
    <name evidence="2" type="ORF">CTT34_13005</name>
    <name evidence="1" type="ORF">HMEPL2_12630</name>
    <name evidence="3" type="ORF">SAMN04490369_103431</name>
    <name evidence="4" type="ORF">SAMN05878438_2104</name>
</gene>
<dbReference type="EMBL" id="FODB01000034">
    <property type="protein sequence ID" value="SEN96398.1"/>
    <property type="molecule type" value="Genomic_DNA"/>
</dbReference>
<dbReference type="Proteomes" id="UP000199493">
    <property type="component" value="Unassembled WGS sequence"/>
</dbReference>
<dbReference type="SUPFAM" id="SSF81593">
    <property type="entry name" value="Nucleotidyltransferase substrate binding subunit/domain"/>
    <property type="match status" value="1"/>
</dbReference>
<keyword evidence="8" id="KW-1185">Reference proteome</keyword>
<accession>A0A1H8KVF8</accession>
<reference evidence="3 6" key="1">
    <citation type="submission" date="2016-10" db="EMBL/GenBank/DDBJ databases">
        <authorList>
            <person name="de Groot N.N."/>
        </authorList>
    </citation>
    <scope>NUCLEOTIDE SEQUENCE [LARGE SCALE GENOMIC DNA]</scope>
    <source>
        <strain evidence="3 6">558</strain>
    </source>
</reference>
<dbReference type="EMBL" id="AP022869">
    <property type="protein sequence ID" value="BCB70912.1"/>
    <property type="molecule type" value="Genomic_DNA"/>
</dbReference>
<evidence type="ECO:0000313" key="3">
    <source>
        <dbReference type="EMBL" id="SEN96398.1"/>
    </source>
</evidence>
<evidence type="ECO:0000313" key="5">
    <source>
        <dbReference type="Proteomes" id="UP000185024"/>
    </source>
</evidence>
<evidence type="ECO:0000313" key="2">
    <source>
        <dbReference type="EMBL" id="QHD50537.1"/>
    </source>
</evidence>
<evidence type="ECO:0000313" key="7">
    <source>
        <dbReference type="Proteomes" id="UP000463949"/>
    </source>
</evidence>
<organism evidence="4 5">
    <name type="scientific">Vreelandella aquamarina</name>
    <dbReference type="NCBI Taxonomy" id="77097"/>
    <lineage>
        <taxon>Bacteria</taxon>
        <taxon>Pseudomonadati</taxon>
        <taxon>Pseudomonadota</taxon>
        <taxon>Gammaproteobacteria</taxon>
        <taxon>Oceanospirillales</taxon>
        <taxon>Halomonadaceae</taxon>
        <taxon>Vreelandella</taxon>
    </lineage>
</organism>
<dbReference type="Proteomes" id="UP000463949">
    <property type="component" value="Chromosome"/>
</dbReference>
<dbReference type="Gene3D" id="1.20.120.330">
    <property type="entry name" value="Nucleotidyltransferases domain 2"/>
    <property type="match status" value="1"/>
</dbReference>
<reference evidence="2 7" key="3">
    <citation type="submission" date="2017-10" db="EMBL/GenBank/DDBJ databases">
        <title>Coral associated bacteria.</title>
        <authorList>
            <person name="Wang X."/>
        </authorList>
    </citation>
    <scope>NUCLEOTIDE SEQUENCE [LARGE SCALE GENOMIC DNA]</scope>
    <source>
        <strain evidence="2 7">SCSIO 43005</strain>
    </source>
</reference>
<dbReference type="OrthoDB" id="6157376at2"/>
<evidence type="ECO:0000313" key="4">
    <source>
        <dbReference type="EMBL" id="SIN66983.1"/>
    </source>
</evidence>
<proteinExistence type="predicted"/>
<dbReference type="KEGG" id="hmd:CTT34_13005"/>
<accession>A0A1N6FMJ4</accession>
<evidence type="ECO:0000313" key="1">
    <source>
        <dbReference type="EMBL" id="BCB70912.1"/>
    </source>
</evidence>
<protein>
    <recommendedName>
        <fullName evidence="9">DUF86 domain-containing protein</fullName>
    </recommendedName>
</protein>
<evidence type="ECO:0008006" key="9">
    <source>
        <dbReference type="Google" id="ProtNLM"/>
    </source>
</evidence>
<dbReference type="EMBL" id="FSQX01000001">
    <property type="protein sequence ID" value="SIN66983.1"/>
    <property type="molecule type" value="Genomic_DNA"/>
</dbReference>
<dbReference type="STRING" id="77097.SAMN04490369_103431"/>
<name>A0A1N6FMJ4_9GAMM</name>
<dbReference type="Proteomes" id="UP000501053">
    <property type="component" value="Chromosome"/>
</dbReference>
<dbReference type="AlphaFoldDB" id="A0A1N6FMJ4"/>